<evidence type="ECO:0000313" key="2">
    <source>
        <dbReference type="EMBL" id="KUJ44160.1"/>
    </source>
</evidence>
<dbReference type="SUPFAM" id="SSF53213">
    <property type="entry name" value="LigB-like"/>
    <property type="match status" value="1"/>
</dbReference>
<dbReference type="GO" id="GO:0016702">
    <property type="term" value="F:oxidoreductase activity, acting on single donors with incorporation of molecular oxygen, incorporation of two atoms of oxygen"/>
    <property type="evidence" value="ECO:0007669"/>
    <property type="project" value="UniProtKB-ARBA"/>
</dbReference>
<reference evidence="2 3" key="1">
    <citation type="submission" date="2015-10" db="EMBL/GenBank/DDBJ databases">
        <authorList>
            <person name="Ju K.-S."/>
            <person name="Doroghazi J.R."/>
            <person name="Metcalf W.W."/>
        </authorList>
    </citation>
    <scope>NUCLEOTIDE SEQUENCE [LARGE SCALE GENOMIC DNA]</scope>
    <source>
        <strain evidence="2 3">NRRL B-24793</strain>
    </source>
</reference>
<dbReference type="AlphaFoldDB" id="A0A9X0HZS6"/>
<organism evidence="2 3">
    <name type="scientific">Micromonospora maris</name>
    <dbReference type="NCBI Taxonomy" id="1003110"/>
    <lineage>
        <taxon>Bacteria</taxon>
        <taxon>Bacillati</taxon>
        <taxon>Actinomycetota</taxon>
        <taxon>Actinomycetes</taxon>
        <taxon>Micromonosporales</taxon>
        <taxon>Micromonosporaceae</taxon>
        <taxon>Micromonospora</taxon>
    </lineage>
</organism>
<dbReference type="InterPro" id="IPR004183">
    <property type="entry name" value="Xdiol_dOase_suB"/>
</dbReference>
<dbReference type="Proteomes" id="UP000053246">
    <property type="component" value="Unassembled WGS sequence"/>
</dbReference>
<evidence type="ECO:0000313" key="3">
    <source>
        <dbReference type="Proteomes" id="UP000053246"/>
    </source>
</evidence>
<dbReference type="RefSeq" id="WP_013733321.1">
    <property type="nucleotide sequence ID" value="NZ_LMWI01000002.1"/>
</dbReference>
<protein>
    <submittedName>
        <fullName evidence="2">2-amino-5-chlorophenol 1,6-dioxygenase subunit alpha</fullName>
    </submittedName>
</protein>
<evidence type="ECO:0000259" key="1">
    <source>
        <dbReference type="Pfam" id="PF02900"/>
    </source>
</evidence>
<dbReference type="Gene3D" id="3.40.830.10">
    <property type="entry name" value="LigB-like"/>
    <property type="match status" value="1"/>
</dbReference>
<name>A0A9X0HZS6_9ACTN</name>
<dbReference type="Pfam" id="PF02900">
    <property type="entry name" value="LigB"/>
    <property type="match status" value="1"/>
</dbReference>
<accession>A0A9X0HZS6</accession>
<dbReference type="EMBL" id="LMWI01000002">
    <property type="protein sequence ID" value="KUJ44160.1"/>
    <property type="molecule type" value="Genomic_DNA"/>
</dbReference>
<feature type="domain" description="Extradiol ring-cleavage dioxygenase class III enzyme subunit B" evidence="1">
    <location>
        <begin position="20"/>
        <end position="250"/>
    </location>
</feature>
<sequence length="275" mass="30083">MADTGIVAGALLPGMPHLLAEKPAQCWADLAAAAREVGDRLRRLKPDVVLLLSTQWFTVLGHQFQCDPNPRGEHVDENWYAYDYGELRYDLRFDVPFTERWTDHVNKAGMQARRTRYDGFPIDTGTIVTSALLDPDRELRWAQVSCNLYADAQTLADVGAAGAAAAREAGVRAAVVVVTGMSSGLIQQWIEPHDDHVSDPGHDRWNRRVLDLLTAGKVDEVLKIREDFARQAQADSQFRALAFAAGAGATAGPAQLHAYGPLWGTGGAVLSWNLP</sequence>
<comment type="caution">
    <text evidence="2">The sequence shown here is derived from an EMBL/GenBank/DDBJ whole genome shotgun (WGS) entry which is preliminary data.</text>
</comment>
<proteinExistence type="predicted"/>
<keyword evidence="3" id="KW-1185">Reference proteome</keyword>
<gene>
    <name evidence="2" type="ORF">ADL17_13055</name>
</gene>
<dbReference type="GO" id="GO:0008198">
    <property type="term" value="F:ferrous iron binding"/>
    <property type="evidence" value="ECO:0007669"/>
    <property type="project" value="InterPro"/>
</dbReference>